<dbReference type="EMBL" id="AYYE01001187">
    <property type="protein sequence ID" value="ETK06425.1"/>
    <property type="molecule type" value="Genomic_DNA"/>
</dbReference>
<proteinExistence type="predicted"/>
<evidence type="ECO:0000313" key="4">
    <source>
        <dbReference type="Proteomes" id="UP000034982"/>
    </source>
</evidence>
<dbReference type="InterPro" id="IPR036415">
    <property type="entry name" value="Lamin_tail_dom_sf"/>
</dbReference>
<sequence>MASPKGAKGLPETDYVELYNTTDHTISLKGWSFIYDGTVIRLPDVPLAANRYAVLYRKGKSLPLGKKVLGLGFSNFPPNMSDEGKQLTLKDSSGTVIHSYTYPKAKAGRSIERGEGDKWHLSSDPRGGTPGEENSVAPPVPTPKPDDPATSPDTPSEPPLAPSDTVKSGDIVINEVMASPKGAKGLPETDYVELYNTTSHTISLKGWSFIYDGTVIRLPDVPLATNRYAVLYRKGKILPLDKKALGLGFSNFPLNMSDDGKQLTLKDSSGTVIHSYTYPKAKAGRSIERGEGDKWHLSSDPRGGTPGEENLESTPDEPEKPKASPGDVLINEVMADPRGLTKLPATEYVELHNTTDHEINLEGWTFVYDKTAIPLPDVELPAGGYAVLYKAGREISVADGAAEVAVKRFPANMINAGKPLALKDPSGTVIHSYTYPKAKAGRSIERGEGDKWHLSTDPRGGTPGEENSEGTPDKPDKPEKPKASPGDVLINEVMADPRGLTKLPATEYVELHNTTDHEINLEGWAFVYDKTSIPLPDAELPAGGYAVLYKAGREISVADGAAEVAVKRFPANMINAGKPLVLKDPSGTVIHSYTYPKAKAGRSIERGEGDTWHLSSDPRGGTPGEENSEGAPDKPDKPEKEKFSPGDVLINEVMADPHGLTKLPATEYVELHNTTDHEINLEGWAFVYDKTSIPLPDTELPASGYAVLYKAGREISVADGAAEVALKRFPANMINAGKPLALKDPSGTVIHSYTYPKAKAGRSIERGEGDKWHLSSDPRGGTPGEENSEGATGEPEKPKVSPGDVLINEVMADPRGLTKFPATEYVELHNTTDHEIDLEGWAFVYDKTAISLPDAELPAGGYAVLYKAGREISVADGAAEVAVKRFPANMVNAGKPLALKDPSGTVIHSYTYPKAKAGRSIERGEGDKWHLSTDPRGGTPGEENSEGAPDKPDKPEKPKASPGDVLINEVMADPRGLTKLPATEYVELHNTTDHEIDLEDWAFVYDKTSIPLPDAELPAGGYAVLYKAGREISVADGAAEVAVKRFPANMINAGRPLALKDPSGTVIHSYTYPKAKAGRSIERGEGDKWHLSSDPRGGTPGEENSEGAPDKPDEPEKPKASPGDVLINEVMADPHGLTKLPATEYVELHNTTDHEINLEGWAFVYDKTSIPLPDAELPAGGYAVLYKAGREISVADGAAEVAVKRFPANMINAGKPLALKDPSGTVIHSYTYPKAKDGRSIERGEGDKWHLSSDPRGGTPGEENSEGVPDKPDEPEKPKASPGDVLINEVMADPRGLTKLPATEYVELHNTTDHEMNLEGWAFVYDKTSIPLPDAELSAGGYAVLYKAGREISVADGAAEVAVKRFPANMINAGKPLALKDPSGTVIHSYTYPKAKAGRSIERGEGDTWHLSSDPRGGTPGEENSEGAPDKPDEPDEPNKPNEPDATEQVEPREIILNEILFDPQPRGSEYIELYNRSDRTLSTHGLAIALRKSDGHLGTRHSLTSLATTLAPGDYLVLTSDPNGVTSLFRTPALDAIRRFKLPALNNQGATIVLLRTADSTVVDEVTYSAKWHSSAVKIRRGVALERISPDGSSQEAANWTSASSETGYGTPGYKNSQSGTSSQIEEGATISEPEYNASTRDYLIRYRMDKPDYRCQMAVYSGNGQKVAVIANNQLLTPEGEIRWDGAGLTPGVYIFYVELYHPDGSSQHIRKPLLVH</sequence>
<feature type="compositionally biased region" description="Basic and acidic residues" evidence="1">
    <location>
        <begin position="1237"/>
        <end position="1253"/>
    </location>
</feature>
<dbReference type="SUPFAM" id="SSF74853">
    <property type="entry name" value="Lamin A/C globular tail domain"/>
    <property type="match status" value="9"/>
</dbReference>
<feature type="compositionally biased region" description="Basic and acidic residues" evidence="1">
    <location>
        <begin position="1108"/>
        <end position="1119"/>
    </location>
</feature>
<feature type="compositionally biased region" description="Basic and acidic residues" evidence="1">
    <location>
        <begin position="602"/>
        <end position="611"/>
    </location>
</feature>
<comment type="caution">
    <text evidence="3">The sequence shown here is derived from an EMBL/GenBank/DDBJ whole genome shotgun (WGS) entry which is preliminary data.</text>
</comment>
<feature type="compositionally biased region" description="Polar residues" evidence="1">
    <location>
        <begin position="1592"/>
        <end position="1626"/>
    </location>
</feature>
<feature type="compositionally biased region" description="Basic and acidic residues" evidence="1">
    <location>
        <begin position="919"/>
        <end position="933"/>
    </location>
</feature>
<dbReference type="PROSITE" id="PS51841">
    <property type="entry name" value="LTD"/>
    <property type="match status" value="10"/>
</dbReference>
<protein>
    <recommendedName>
        <fullName evidence="2">LTD domain-containing protein</fullName>
    </recommendedName>
</protein>
<feature type="compositionally biased region" description="Basic and acidic residues" evidence="1">
    <location>
        <begin position="1399"/>
        <end position="1408"/>
    </location>
</feature>
<evidence type="ECO:0000259" key="2">
    <source>
        <dbReference type="PROSITE" id="PS51841"/>
    </source>
</evidence>
<feature type="compositionally biased region" description="Basic and acidic residues" evidence="1">
    <location>
        <begin position="285"/>
        <end position="299"/>
    </location>
</feature>
<feature type="compositionally biased region" description="Basic and acidic residues" evidence="1">
    <location>
        <begin position="471"/>
        <end position="482"/>
    </location>
</feature>
<feature type="region of interest" description="Disordered" evidence="1">
    <location>
        <begin position="917"/>
        <end position="964"/>
    </location>
</feature>
<feature type="domain" description="LTD" evidence="2">
    <location>
        <begin position="1"/>
        <end position="104"/>
    </location>
</feature>
<feature type="region of interest" description="Disordered" evidence="1">
    <location>
        <begin position="601"/>
        <end position="644"/>
    </location>
</feature>
<feature type="region of interest" description="Disordered" evidence="1">
    <location>
        <begin position="760"/>
        <end position="802"/>
    </location>
</feature>
<feature type="compositionally biased region" description="Basic and acidic residues" evidence="1">
    <location>
        <begin position="631"/>
        <end position="644"/>
    </location>
</feature>
<feature type="compositionally biased region" description="Basic and acidic residues" evidence="1">
    <location>
        <begin position="1268"/>
        <end position="1279"/>
    </location>
</feature>
<feature type="compositionally biased region" description="Basic and acidic residues" evidence="1">
    <location>
        <begin position="1079"/>
        <end position="1093"/>
    </location>
</feature>
<dbReference type="InterPro" id="IPR001322">
    <property type="entry name" value="Lamin_tail_dom"/>
</dbReference>
<feature type="domain" description="LTD" evidence="2">
    <location>
        <begin position="476"/>
        <end position="597"/>
    </location>
</feature>
<feature type="compositionally biased region" description="Basic and acidic residues" evidence="1">
    <location>
        <begin position="948"/>
        <end position="959"/>
    </location>
</feature>
<dbReference type="PATRIC" id="fig|1411022.3.peg.1574"/>
<evidence type="ECO:0000313" key="3">
    <source>
        <dbReference type="EMBL" id="ETK06425.1"/>
    </source>
</evidence>
<reference evidence="3 4" key="1">
    <citation type="submission" date="2013-11" db="EMBL/GenBank/DDBJ databases">
        <title>Single cell genomics of uncultured Tannerella BU063 (oral taxon 286).</title>
        <authorList>
            <person name="Beall C.J."/>
            <person name="Campbell A.G."/>
            <person name="Griffen A.L."/>
            <person name="Podar M."/>
            <person name="Leys E.J."/>
        </authorList>
    </citation>
    <scope>NUCLEOTIDE SEQUENCE [LARGE SCALE GENOMIC DNA]</scope>
    <source>
        <strain evidence="3">Cell 1/3</strain>
    </source>
</reference>
<dbReference type="Gene3D" id="2.60.40.1260">
    <property type="entry name" value="Lamin Tail domain"/>
    <property type="match status" value="5"/>
</dbReference>
<feature type="region of interest" description="Disordered" evidence="1">
    <location>
        <begin position="1077"/>
        <end position="1122"/>
    </location>
</feature>
<feature type="compositionally biased region" description="Basic and acidic residues" evidence="1">
    <location>
        <begin position="442"/>
        <end position="456"/>
    </location>
</feature>
<feature type="compositionally biased region" description="Basic and acidic residues" evidence="1">
    <location>
        <begin position="109"/>
        <end position="123"/>
    </location>
</feature>
<feature type="region of interest" description="Disordered" evidence="1">
    <location>
        <begin position="1237"/>
        <end position="1285"/>
    </location>
</feature>
<dbReference type="Proteomes" id="UP000034982">
    <property type="component" value="Unassembled WGS sequence"/>
</dbReference>
<feature type="domain" description="LTD" evidence="2">
    <location>
        <begin position="953"/>
        <end position="1074"/>
    </location>
</feature>
<organism evidence="3 4">
    <name type="scientific">Tannerella sp. oral taxon BU063 isolate Cell 1/3</name>
    <dbReference type="NCBI Taxonomy" id="1411022"/>
    <lineage>
        <taxon>Bacteria</taxon>
        <taxon>Pseudomonadati</taxon>
        <taxon>Bacteroidota</taxon>
        <taxon>Bacteroidia</taxon>
        <taxon>Bacteroidales</taxon>
        <taxon>Tannerellaceae</taxon>
        <taxon>Tannerella</taxon>
    </lineage>
</organism>
<gene>
    <name evidence="3" type="ORF">T230_12560</name>
</gene>
<accession>W2CH23</accession>
<feature type="domain" description="LTD" evidence="2">
    <location>
        <begin position="156"/>
        <end position="280"/>
    </location>
</feature>
<feature type="region of interest" description="Disordered" evidence="1">
    <location>
        <begin position="440"/>
        <end position="487"/>
    </location>
</feature>
<feature type="region of interest" description="Disordered" evidence="1">
    <location>
        <begin position="1398"/>
        <end position="1453"/>
    </location>
</feature>
<evidence type="ECO:0000256" key="1">
    <source>
        <dbReference type="SAM" id="MobiDB-lite"/>
    </source>
</evidence>
<feature type="domain" description="LTD" evidence="2">
    <location>
        <begin position="625"/>
        <end position="757"/>
    </location>
</feature>
<feature type="region of interest" description="Disordered" evidence="1">
    <location>
        <begin position="284"/>
        <end position="327"/>
    </location>
</feature>
<feature type="domain" description="LTD" evidence="2">
    <location>
        <begin position="1112"/>
        <end position="1234"/>
    </location>
</feature>
<feature type="region of interest" description="Disordered" evidence="1">
    <location>
        <begin position="107"/>
        <end position="168"/>
    </location>
</feature>
<feature type="compositionally biased region" description="Basic and acidic residues" evidence="1">
    <location>
        <begin position="762"/>
        <end position="776"/>
    </location>
</feature>
<dbReference type="Pfam" id="PF00932">
    <property type="entry name" value="LTD"/>
    <property type="match status" value="10"/>
</dbReference>
<feature type="domain" description="LTD" evidence="2">
    <location>
        <begin position="313"/>
        <end position="437"/>
    </location>
</feature>
<feature type="domain" description="LTD" evidence="2">
    <location>
        <begin position="788"/>
        <end position="914"/>
    </location>
</feature>
<name>W2CH23_9BACT</name>
<feature type="compositionally biased region" description="Basic and acidic residues" evidence="1">
    <location>
        <begin position="1428"/>
        <end position="1443"/>
    </location>
</feature>
<feature type="region of interest" description="Disordered" evidence="1">
    <location>
        <begin position="1589"/>
        <end position="1633"/>
    </location>
</feature>
<feature type="domain" description="LTD" evidence="2">
    <location>
        <begin position="1442"/>
        <end position="1571"/>
    </location>
</feature>
<feature type="domain" description="LTD" evidence="2">
    <location>
        <begin position="1272"/>
        <end position="1394"/>
    </location>
</feature>